<keyword evidence="3" id="KW-1185">Reference proteome</keyword>
<feature type="compositionally biased region" description="Acidic residues" evidence="1">
    <location>
        <begin position="12"/>
        <end position="21"/>
    </location>
</feature>
<comment type="caution">
    <text evidence="2">The sequence shown here is derived from an EMBL/GenBank/DDBJ whole genome shotgun (WGS) entry which is preliminary data.</text>
</comment>
<reference evidence="2" key="1">
    <citation type="journal article" date="2022" name="Int. J. Mol. Sci.">
        <title>Draft Genome of Tanacetum Coccineum: Genomic Comparison of Closely Related Tanacetum-Family Plants.</title>
        <authorList>
            <person name="Yamashiro T."/>
            <person name="Shiraishi A."/>
            <person name="Nakayama K."/>
            <person name="Satake H."/>
        </authorList>
    </citation>
    <scope>NUCLEOTIDE SEQUENCE</scope>
</reference>
<proteinExistence type="predicted"/>
<reference evidence="2" key="2">
    <citation type="submission" date="2022-01" db="EMBL/GenBank/DDBJ databases">
        <authorList>
            <person name="Yamashiro T."/>
            <person name="Shiraishi A."/>
            <person name="Satake H."/>
            <person name="Nakayama K."/>
        </authorList>
    </citation>
    <scope>NUCLEOTIDE SEQUENCE</scope>
</reference>
<gene>
    <name evidence="2" type="ORF">Tco_0823444</name>
</gene>
<name>A0ABQ5AHX5_9ASTR</name>
<evidence type="ECO:0000313" key="2">
    <source>
        <dbReference type="EMBL" id="GJT02275.1"/>
    </source>
</evidence>
<evidence type="ECO:0008006" key="4">
    <source>
        <dbReference type="Google" id="ProtNLM"/>
    </source>
</evidence>
<sequence>MSQYPNDRSTVDLDEEDEEEEQSRQVSRWTREEEILLCQCWVKVSESNDIRADRSDDSFWGQIMEDFN</sequence>
<dbReference type="EMBL" id="BQNB010012336">
    <property type="protein sequence ID" value="GJT02275.1"/>
    <property type="molecule type" value="Genomic_DNA"/>
</dbReference>
<protein>
    <recommendedName>
        <fullName evidence="4">Myb-like domain-containing protein</fullName>
    </recommendedName>
</protein>
<organism evidence="2 3">
    <name type="scientific">Tanacetum coccineum</name>
    <dbReference type="NCBI Taxonomy" id="301880"/>
    <lineage>
        <taxon>Eukaryota</taxon>
        <taxon>Viridiplantae</taxon>
        <taxon>Streptophyta</taxon>
        <taxon>Embryophyta</taxon>
        <taxon>Tracheophyta</taxon>
        <taxon>Spermatophyta</taxon>
        <taxon>Magnoliopsida</taxon>
        <taxon>eudicotyledons</taxon>
        <taxon>Gunneridae</taxon>
        <taxon>Pentapetalae</taxon>
        <taxon>asterids</taxon>
        <taxon>campanulids</taxon>
        <taxon>Asterales</taxon>
        <taxon>Asteraceae</taxon>
        <taxon>Asteroideae</taxon>
        <taxon>Anthemideae</taxon>
        <taxon>Anthemidinae</taxon>
        <taxon>Tanacetum</taxon>
    </lineage>
</organism>
<accession>A0ABQ5AHX5</accession>
<feature type="region of interest" description="Disordered" evidence="1">
    <location>
        <begin position="1"/>
        <end position="26"/>
    </location>
</feature>
<dbReference type="Proteomes" id="UP001151760">
    <property type="component" value="Unassembled WGS sequence"/>
</dbReference>
<evidence type="ECO:0000256" key="1">
    <source>
        <dbReference type="SAM" id="MobiDB-lite"/>
    </source>
</evidence>
<evidence type="ECO:0000313" key="3">
    <source>
        <dbReference type="Proteomes" id="UP001151760"/>
    </source>
</evidence>